<keyword evidence="2" id="KW-1185">Reference proteome</keyword>
<sequence length="93" mass="10166">MSVTLSSQVVRSSAALTATVNDEIVMLDPEQGAYFGLSRVASRIWELIAEPTSVEDICATLRTEYGVEPDTCHHDVTAFLDDLVRARLITVTP</sequence>
<dbReference type="InterPro" id="IPR008792">
    <property type="entry name" value="PQQD"/>
</dbReference>
<comment type="caution">
    <text evidence="1">The sequence shown here is derived from an EMBL/GenBank/DDBJ whole genome shotgun (WGS) entry which is preliminary data.</text>
</comment>
<dbReference type="Gene3D" id="1.10.10.1150">
    <property type="entry name" value="Coenzyme PQQ synthesis protein D (PqqD)"/>
    <property type="match status" value="1"/>
</dbReference>
<dbReference type="EMBL" id="SAIY01000001">
    <property type="protein sequence ID" value="NGM11568.1"/>
    <property type="molecule type" value="Genomic_DNA"/>
</dbReference>
<evidence type="ECO:0000313" key="1">
    <source>
        <dbReference type="EMBL" id="NGM11568.1"/>
    </source>
</evidence>
<dbReference type="AlphaFoldDB" id="A0A6M1KNS1"/>
<organism evidence="1 2">
    <name type="scientific">Verrucosispora sioxanthis</name>
    <dbReference type="NCBI Taxonomy" id="2499994"/>
    <lineage>
        <taxon>Bacteria</taxon>
        <taxon>Bacillati</taxon>
        <taxon>Actinomycetota</taxon>
        <taxon>Actinomycetes</taxon>
        <taxon>Micromonosporales</taxon>
        <taxon>Micromonosporaceae</taxon>
        <taxon>Micromonospora</taxon>
    </lineage>
</organism>
<reference evidence="1 2" key="1">
    <citation type="submission" date="2020-02" db="EMBL/GenBank/DDBJ databases">
        <title>Draft Genome Sequence of Verrucosispora sp. Strain CWR15, Isolated from Gulf of Mexico Sponge.</title>
        <authorList>
            <person name="Kennedy S.J."/>
            <person name="Cella E."/>
            <person name="Azarian T."/>
            <person name="Baker B.J."/>
            <person name="Shaw L.N."/>
        </authorList>
    </citation>
    <scope>NUCLEOTIDE SEQUENCE [LARGE SCALE GENOMIC DNA]</scope>
    <source>
        <strain evidence="1 2">CWR15</strain>
    </source>
</reference>
<dbReference type="Pfam" id="PF05402">
    <property type="entry name" value="PqqD"/>
    <property type="match status" value="1"/>
</dbReference>
<dbReference type="InterPro" id="IPR041881">
    <property type="entry name" value="PqqD_sf"/>
</dbReference>
<evidence type="ECO:0000313" key="2">
    <source>
        <dbReference type="Proteomes" id="UP000478148"/>
    </source>
</evidence>
<gene>
    <name evidence="1" type="ORF">ENC19_02145</name>
</gene>
<proteinExistence type="predicted"/>
<protein>
    <submittedName>
        <fullName evidence="1">PqqD family protein</fullName>
    </submittedName>
</protein>
<dbReference type="RefSeq" id="WP_164445455.1">
    <property type="nucleotide sequence ID" value="NZ_SAIY01000001.1"/>
</dbReference>
<name>A0A6M1KNS1_9ACTN</name>
<accession>A0A6M1KNS1</accession>
<dbReference type="Proteomes" id="UP000478148">
    <property type="component" value="Unassembled WGS sequence"/>
</dbReference>